<keyword evidence="1" id="KW-0472">Membrane</keyword>
<dbReference type="STRING" id="553973.CLOHYLEM_04206"/>
<feature type="transmembrane region" description="Helical" evidence="1">
    <location>
        <begin position="82"/>
        <end position="101"/>
    </location>
</feature>
<feature type="transmembrane region" description="Helical" evidence="1">
    <location>
        <begin position="6"/>
        <end position="25"/>
    </location>
</feature>
<evidence type="ECO:0000313" key="2">
    <source>
        <dbReference type="EMBL" id="EEG75705.1"/>
    </source>
</evidence>
<dbReference type="HOGENOM" id="CLU_1831665_0_0_9"/>
<keyword evidence="1" id="KW-0812">Transmembrane</keyword>
<evidence type="ECO:0000313" key="3">
    <source>
        <dbReference type="Proteomes" id="UP000004893"/>
    </source>
</evidence>
<evidence type="ECO:0008006" key="4">
    <source>
        <dbReference type="Google" id="ProtNLM"/>
    </source>
</evidence>
<dbReference type="EMBL" id="ABYI02000006">
    <property type="protein sequence ID" value="EEG75705.1"/>
    <property type="molecule type" value="Genomic_DNA"/>
</dbReference>
<name>C0BWM3_9FIRM</name>
<comment type="caution">
    <text evidence="2">The sequence shown here is derived from an EMBL/GenBank/DDBJ whole genome shotgun (WGS) entry which is preliminary data.</text>
</comment>
<organism evidence="2 3">
    <name type="scientific">[Clostridium] hylemonae DSM 15053</name>
    <dbReference type="NCBI Taxonomy" id="553973"/>
    <lineage>
        <taxon>Bacteria</taxon>
        <taxon>Bacillati</taxon>
        <taxon>Bacillota</taxon>
        <taxon>Clostridia</taxon>
        <taxon>Lachnospirales</taxon>
        <taxon>Lachnospiraceae</taxon>
    </lineage>
</organism>
<dbReference type="AlphaFoldDB" id="C0BWM3"/>
<accession>C0BWM3</accession>
<reference evidence="2" key="1">
    <citation type="submission" date="2009-02" db="EMBL/GenBank/DDBJ databases">
        <authorList>
            <person name="Fulton L."/>
            <person name="Clifton S."/>
            <person name="Fulton B."/>
            <person name="Xu J."/>
            <person name="Minx P."/>
            <person name="Pepin K.H."/>
            <person name="Johnson M."/>
            <person name="Bhonagiri V."/>
            <person name="Nash W.E."/>
            <person name="Mardis E.R."/>
            <person name="Wilson R.K."/>
        </authorList>
    </citation>
    <scope>NUCLEOTIDE SEQUENCE [LARGE SCALE GENOMIC DNA]</scope>
    <source>
        <strain evidence="2">DSM 15053</strain>
    </source>
</reference>
<feature type="transmembrane region" description="Helical" evidence="1">
    <location>
        <begin position="107"/>
        <end position="128"/>
    </location>
</feature>
<gene>
    <name evidence="2" type="ORF">CLOHYLEM_04206</name>
</gene>
<evidence type="ECO:0000256" key="1">
    <source>
        <dbReference type="SAM" id="Phobius"/>
    </source>
</evidence>
<protein>
    <recommendedName>
        <fullName evidence="4">Transmembrane protein</fullName>
    </recommendedName>
</protein>
<reference evidence="2" key="2">
    <citation type="submission" date="2013-06" db="EMBL/GenBank/DDBJ databases">
        <title>Draft genome sequence of Clostridium hylemonae (DSM 15053).</title>
        <authorList>
            <person name="Sudarsanam P."/>
            <person name="Ley R."/>
            <person name="Guruge J."/>
            <person name="Turnbaugh P.J."/>
            <person name="Mahowald M."/>
            <person name="Liep D."/>
            <person name="Gordon J."/>
        </authorList>
    </citation>
    <scope>NUCLEOTIDE SEQUENCE</scope>
    <source>
        <strain evidence="2">DSM 15053</strain>
    </source>
</reference>
<dbReference type="Proteomes" id="UP000004893">
    <property type="component" value="Unassembled WGS sequence"/>
</dbReference>
<sequence>MDKRKRYIQLFFFTLFFTGLFFCCIQTPEAKRTVQNSASTHSVMTQREPLIHMPEAEQVKTGLREHMPEKTSSVLSKVRRGAGSAFLSGALFCMLITAFSGRPGRSLLSVLDMCMTIAHVYLCQIQVIHERDGKKRAAAA</sequence>
<keyword evidence="3" id="KW-1185">Reference proteome</keyword>
<proteinExistence type="predicted"/>
<keyword evidence="1" id="KW-1133">Transmembrane helix</keyword>